<comment type="subcellular location">
    <subcellularLocation>
        <location evidence="1">Nucleus</location>
    </subcellularLocation>
</comment>
<feature type="region of interest" description="Disordered" evidence="7">
    <location>
        <begin position="422"/>
        <end position="560"/>
    </location>
</feature>
<dbReference type="OrthoDB" id="27537at2759"/>
<keyword evidence="9" id="KW-1185">Reference proteome</keyword>
<keyword evidence="3 6" id="KW-0853">WD repeat</keyword>
<proteinExistence type="inferred from homology"/>
<feature type="repeat" description="WD" evidence="6">
    <location>
        <begin position="104"/>
        <end position="138"/>
    </location>
</feature>
<dbReference type="AlphaFoldDB" id="A0A397JJS4"/>
<feature type="compositionally biased region" description="Basic and acidic residues" evidence="7">
    <location>
        <begin position="546"/>
        <end position="560"/>
    </location>
</feature>
<evidence type="ECO:0008006" key="10">
    <source>
        <dbReference type="Google" id="ProtNLM"/>
    </source>
</evidence>
<evidence type="ECO:0000256" key="3">
    <source>
        <dbReference type="ARBA" id="ARBA00022574"/>
    </source>
</evidence>
<dbReference type="Pfam" id="PF00400">
    <property type="entry name" value="WD40"/>
    <property type="match status" value="4"/>
</dbReference>
<dbReference type="GO" id="GO:0003682">
    <property type="term" value="F:chromatin binding"/>
    <property type="evidence" value="ECO:0007669"/>
    <property type="project" value="TreeGrafter"/>
</dbReference>
<dbReference type="SUPFAM" id="SSF50978">
    <property type="entry name" value="WD40 repeat-like"/>
    <property type="match status" value="1"/>
</dbReference>
<evidence type="ECO:0000256" key="5">
    <source>
        <dbReference type="ARBA" id="ARBA00023242"/>
    </source>
</evidence>
<gene>
    <name evidence="8" type="ORF">Glove_69g63</name>
</gene>
<dbReference type="InterPro" id="IPR036322">
    <property type="entry name" value="WD40_repeat_dom_sf"/>
</dbReference>
<evidence type="ECO:0000256" key="4">
    <source>
        <dbReference type="ARBA" id="ARBA00022737"/>
    </source>
</evidence>
<keyword evidence="4" id="KW-0677">Repeat</keyword>
<dbReference type="PROSITE" id="PS50082">
    <property type="entry name" value="WD_REPEATS_2"/>
    <property type="match status" value="2"/>
</dbReference>
<sequence>MENQELSVNHLLKLKAAKNFYENSQPITSADFDGSGEFCVTASLDDSINLYNCLQGRHKKLLLSKKYGIHLTRFTHLNTNIIYASNNGTVRYLSLHVNKFIRYFEGHQNRVVSLEMSPSNDLFISGSINEGIKLWDLKQPGDIGFVNVQAGRPCVSFDPTGVVFAVGFQGLDNSIRLYDVRQYDKEPFATFKIIDNYMTPSAHPRIPVLPEWTSIKFSNDGEKILITTSGDVHYVIDAYDGELKRRLVGHVGSNNASSFLGGEETDFTPDGRYVIAGSQDGQINFWDTSAPLSMSTMFLDGIDTRPIHTLEHHVRPTQVVKFNPTRIMMISACSDLAFWLPALDNEESENNSDQETYIDNSSQINKVLNATITYPSSSSNEHHKQDEVISSVPSTREVVDETSTIASVPSDFTGDLIKKEETPTVASHHMTIEDNTLSSLNANNSNDSNDSNNSNNLNNTNDKVNNANDVNDNDNDNDNGNNNENDNTNDSANDNTNDNANDNANANSDANNNTNDNTNDNGNDINDANNANNINDTGEVQGEVNSENKKEITSVLIRDM</sequence>
<dbReference type="GO" id="GO:0048188">
    <property type="term" value="C:Set1C/COMPASS complex"/>
    <property type="evidence" value="ECO:0007669"/>
    <property type="project" value="TreeGrafter"/>
</dbReference>
<comment type="caution">
    <text evidence="8">The sequence shown here is derived from an EMBL/GenBank/DDBJ whole genome shotgun (WGS) entry which is preliminary data.</text>
</comment>
<evidence type="ECO:0000256" key="7">
    <source>
        <dbReference type="SAM" id="MobiDB-lite"/>
    </source>
</evidence>
<evidence type="ECO:0000256" key="2">
    <source>
        <dbReference type="ARBA" id="ARBA00005616"/>
    </source>
</evidence>
<evidence type="ECO:0000313" key="9">
    <source>
        <dbReference type="Proteomes" id="UP000266861"/>
    </source>
</evidence>
<dbReference type="SMART" id="SM00320">
    <property type="entry name" value="WD40"/>
    <property type="match status" value="4"/>
</dbReference>
<dbReference type="InterPro" id="IPR037867">
    <property type="entry name" value="Swd2/WDR82"/>
</dbReference>
<evidence type="ECO:0000256" key="6">
    <source>
        <dbReference type="PROSITE-ProRule" id="PRU00221"/>
    </source>
</evidence>
<dbReference type="PROSITE" id="PS50294">
    <property type="entry name" value="WD_REPEATS_REGION"/>
    <property type="match status" value="1"/>
</dbReference>
<feature type="compositionally biased region" description="Low complexity" evidence="7">
    <location>
        <begin position="434"/>
        <end position="470"/>
    </location>
</feature>
<organism evidence="8 9">
    <name type="scientific">Diversispora epigaea</name>
    <dbReference type="NCBI Taxonomy" id="1348612"/>
    <lineage>
        <taxon>Eukaryota</taxon>
        <taxon>Fungi</taxon>
        <taxon>Fungi incertae sedis</taxon>
        <taxon>Mucoromycota</taxon>
        <taxon>Glomeromycotina</taxon>
        <taxon>Glomeromycetes</taxon>
        <taxon>Diversisporales</taxon>
        <taxon>Diversisporaceae</taxon>
        <taxon>Diversispora</taxon>
    </lineage>
</organism>
<evidence type="ECO:0000313" key="8">
    <source>
        <dbReference type="EMBL" id="RHZ85223.1"/>
    </source>
</evidence>
<dbReference type="Proteomes" id="UP000266861">
    <property type="component" value="Unassembled WGS sequence"/>
</dbReference>
<name>A0A397JJS4_9GLOM</name>
<feature type="region of interest" description="Disordered" evidence="7">
    <location>
        <begin position="374"/>
        <end position="406"/>
    </location>
</feature>
<feature type="compositionally biased region" description="Low complexity" evidence="7">
    <location>
        <begin position="478"/>
        <end position="537"/>
    </location>
</feature>
<dbReference type="STRING" id="1348612.A0A397JJS4"/>
<dbReference type="GO" id="GO:0016070">
    <property type="term" value="P:RNA metabolic process"/>
    <property type="evidence" value="ECO:0007669"/>
    <property type="project" value="UniProtKB-ARBA"/>
</dbReference>
<reference evidence="8 9" key="1">
    <citation type="submission" date="2018-08" db="EMBL/GenBank/DDBJ databases">
        <title>Genome and evolution of the arbuscular mycorrhizal fungus Diversispora epigaea (formerly Glomus versiforme) and its bacterial endosymbionts.</title>
        <authorList>
            <person name="Sun X."/>
            <person name="Fei Z."/>
            <person name="Harrison M."/>
        </authorList>
    </citation>
    <scope>NUCLEOTIDE SEQUENCE [LARGE SCALE GENOMIC DNA]</scope>
    <source>
        <strain evidence="8 9">IT104</strain>
    </source>
</reference>
<evidence type="ECO:0000256" key="1">
    <source>
        <dbReference type="ARBA" id="ARBA00004123"/>
    </source>
</evidence>
<accession>A0A397JJS4</accession>
<feature type="repeat" description="WD" evidence="6">
    <location>
        <begin position="267"/>
        <end position="296"/>
    </location>
</feature>
<dbReference type="Gene3D" id="2.130.10.10">
    <property type="entry name" value="YVTN repeat-like/Quinoprotein amine dehydrogenase"/>
    <property type="match status" value="2"/>
</dbReference>
<dbReference type="InterPro" id="IPR015943">
    <property type="entry name" value="WD40/YVTN_repeat-like_dom_sf"/>
</dbReference>
<dbReference type="EMBL" id="PQFF01000066">
    <property type="protein sequence ID" value="RHZ85223.1"/>
    <property type="molecule type" value="Genomic_DNA"/>
</dbReference>
<dbReference type="InterPro" id="IPR001680">
    <property type="entry name" value="WD40_rpt"/>
</dbReference>
<dbReference type="PANTHER" id="PTHR19861">
    <property type="entry name" value="WD40 REPEAT PROTEIN SWD2"/>
    <property type="match status" value="1"/>
</dbReference>
<protein>
    <recommendedName>
        <fullName evidence="10">Anaphase-promoting complex subunit 4 WD40 domain-containing protein</fullName>
    </recommendedName>
</protein>
<comment type="similarity">
    <text evidence="2">Belongs to the WD repeat SWD2 family.</text>
</comment>
<keyword evidence="5" id="KW-0539">Nucleus</keyword>
<dbReference type="PANTHER" id="PTHR19861:SF0">
    <property type="entry name" value="WD REPEAT-CONTAINING PROTEIN 82"/>
    <property type="match status" value="1"/>
</dbReference>